<evidence type="ECO:0000256" key="1">
    <source>
        <dbReference type="SAM" id="MobiDB-lite"/>
    </source>
</evidence>
<feature type="compositionally biased region" description="Polar residues" evidence="1">
    <location>
        <begin position="319"/>
        <end position="345"/>
    </location>
</feature>
<dbReference type="EMBL" id="HBJA01045375">
    <property type="protein sequence ID" value="CAE0804647.1"/>
    <property type="molecule type" value="Transcribed_RNA"/>
</dbReference>
<protein>
    <recommendedName>
        <fullName evidence="3">TOG domain-containing protein</fullName>
    </recommendedName>
</protein>
<dbReference type="InterPro" id="IPR052607">
    <property type="entry name" value="CEP104-like"/>
</dbReference>
<feature type="region of interest" description="Disordered" evidence="1">
    <location>
        <begin position="67"/>
        <end position="88"/>
    </location>
</feature>
<dbReference type="GO" id="GO:0005929">
    <property type="term" value="C:cilium"/>
    <property type="evidence" value="ECO:0007669"/>
    <property type="project" value="TreeGrafter"/>
</dbReference>
<gene>
    <name evidence="2" type="ORF">EGYM00163_LOCUS15771</name>
</gene>
<dbReference type="PANTHER" id="PTHR13371:SF11">
    <property type="entry name" value="PITH DOMAIN-CONTAINING PROTEIN"/>
    <property type="match status" value="1"/>
</dbReference>
<proteinExistence type="predicted"/>
<reference evidence="2" key="1">
    <citation type="submission" date="2021-01" db="EMBL/GenBank/DDBJ databases">
        <authorList>
            <person name="Corre E."/>
            <person name="Pelletier E."/>
            <person name="Niang G."/>
            <person name="Scheremetjew M."/>
            <person name="Finn R."/>
            <person name="Kale V."/>
            <person name="Holt S."/>
            <person name="Cochrane G."/>
            <person name="Meng A."/>
            <person name="Brown T."/>
            <person name="Cohen L."/>
        </authorList>
    </citation>
    <scope>NUCLEOTIDE SEQUENCE</scope>
    <source>
        <strain evidence="2">CCMP1594</strain>
    </source>
</reference>
<dbReference type="InterPro" id="IPR011989">
    <property type="entry name" value="ARM-like"/>
</dbReference>
<evidence type="ECO:0000313" key="2">
    <source>
        <dbReference type="EMBL" id="CAE0804647.1"/>
    </source>
</evidence>
<name>A0A7S4CRU8_9EUGL</name>
<dbReference type="InterPro" id="IPR016024">
    <property type="entry name" value="ARM-type_fold"/>
</dbReference>
<feature type="compositionally biased region" description="Low complexity" evidence="1">
    <location>
        <begin position="67"/>
        <end position="83"/>
    </location>
</feature>
<feature type="region of interest" description="Disordered" evidence="1">
    <location>
        <begin position="122"/>
        <end position="186"/>
    </location>
</feature>
<feature type="compositionally biased region" description="Basic residues" evidence="1">
    <location>
        <begin position="213"/>
        <end position="223"/>
    </location>
</feature>
<feature type="compositionally biased region" description="Polar residues" evidence="1">
    <location>
        <begin position="169"/>
        <end position="180"/>
    </location>
</feature>
<accession>A0A7S4CRU8</accession>
<feature type="region of interest" description="Disordered" evidence="1">
    <location>
        <begin position="205"/>
        <end position="349"/>
    </location>
</feature>
<organism evidence="2">
    <name type="scientific">Eutreptiella gymnastica</name>
    <dbReference type="NCBI Taxonomy" id="73025"/>
    <lineage>
        <taxon>Eukaryota</taxon>
        <taxon>Discoba</taxon>
        <taxon>Euglenozoa</taxon>
        <taxon>Euglenida</taxon>
        <taxon>Spirocuta</taxon>
        <taxon>Euglenophyceae</taxon>
        <taxon>Eutreptiales</taxon>
        <taxon>Eutreptiaceae</taxon>
        <taxon>Eutreptiella</taxon>
    </lineage>
</organism>
<dbReference type="Pfam" id="PF21040">
    <property type="entry name" value="CEP104-like_TOG"/>
    <property type="match status" value="2"/>
</dbReference>
<dbReference type="PANTHER" id="PTHR13371">
    <property type="entry name" value="GLYCINE-, GLUTAMATE-, THIENYLCYCLOHEXYLPIPERIDINE-BINDING PROTEIN"/>
    <property type="match status" value="1"/>
</dbReference>
<dbReference type="AlphaFoldDB" id="A0A7S4CRU8"/>
<feature type="compositionally biased region" description="Basic and acidic residues" evidence="1">
    <location>
        <begin position="288"/>
        <end position="303"/>
    </location>
</feature>
<evidence type="ECO:0008006" key="3">
    <source>
        <dbReference type="Google" id="ProtNLM"/>
    </source>
</evidence>
<sequence length="795" mass="86838">MACNVEMVPEITAVKEKANAVGFEIQGNERPAQLKPLPAGLLNRMMVHGNSNKFEFMKNPNFKSGSFASMSSRSNSSRQTAGSMKMGSTCSNSFRSLAGTMTETQEAAVIKAAAKAACRDVEAEDESGSERVATASTSTSNEARRISAGLDLRSDEGVASARSPHSSDEATSPDQASSGNAAEPPVVPEVEMVEEKTTCVGFNITFSPEARGPRKNLVKRLKQRTPGAPQKKKRAPAAADDEGDADAELSSPTSASTSASTSTSTTPGVTTNRYAAKAYSTKARKGKERTFEGMDPAEVDRQVAAESACETPKPPSTPCSPHSSMSPRAPFSPQSSIMSPWTQPGSPRREKQVIGVGVGIEDQPEKELLEPECLGDEERERCDQWIKLLGLHTVKCLFSKHWQHRADGIKKVMQTLRKYSTAKLAFRAKLFMVFASIVERRLADNVLQVYQATGDVLKSLVDFGEGMEETSMREAMDLIIPVLLKRAGDANQRICSIAEELLYWLAAQEDLKGLQYIANFITKPIPDANKAYKHVVARLKVITHLVTEYGLQPNKEDGLSAESVNRFTLDVVETVNRRVCQDAAAVVKMLYRQLGLKAIHLLNVQVKDNASEDYLQRALGPLILELISELASPDRSRPMQASDSLLALAMHEKVGTGFVAKYVQQPPEDLYNTAALSSRLNFMTRMVATLGFSTTALKIEQVMLYAVPGIQSEFEEVRKAANNLVFACHNKAGDDVWQYLVAQDDAYVQDLKKRVIMNARNQKGSFARGRLNAEVGLARAQDRTVAFGGSIGERR</sequence>
<dbReference type="SUPFAM" id="SSF48371">
    <property type="entry name" value="ARM repeat"/>
    <property type="match status" value="1"/>
</dbReference>
<feature type="compositionally biased region" description="Low complexity" evidence="1">
    <location>
        <begin position="250"/>
        <end position="267"/>
    </location>
</feature>
<dbReference type="Gene3D" id="1.25.10.10">
    <property type="entry name" value="Leucine-rich Repeat Variant"/>
    <property type="match status" value="1"/>
</dbReference>